<feature type="transmembrane region" description="Helical" evidence="2">
    <location>
        <begin position="182"/>
        <end position="201"/>
    </location>
</feature>
<protein>
    <submittedName>
        <fullName evidence="4">DSC E3 ubiquitin ligase complex subunit 4</fullName>
    </submittedName>
</protein>
<dbReference type="GO" id="GO:0005783">
    <property type="term" value="C:endoplasmic reticulum"/>
    <property type="evidence" value="ECO:0007669"/>
    <property type="project" value="TreeGrafter"/>
</dbReference>
<reference evidence="4" key="2">
    <citation type="submission" date="2023-05" db="EMBL/GenBank/DDBJ databases">
        <authorList>
            <consortium name="Lawrence Berkeley National Laboratory"/>
            <person name="Steindorff A."/>
            <person name="Hensen N."/>
            <person name="Bonometti L."/>
            <person name="Westerberg I."/>
            <person name="Brannstrom I.O."/>
            <person name="Guillou S."/>
            <person name="Cros-Aarteil S."/>
            <person name="Calhoun S."/>
            <person name="Haridas S."/>
            <person name="Kuo A."/>
            <person name="Mondo S."/>
            <person name="Pangilinan J."/>
            <person name="Riley R."/>
            <person name="Labutti K."/>
            <person name="Andreopoulos B."/>
            <person name="Lipzen A."/>
            <person name="Chen C."/>
            <person name="Yanf M."/>
            <person name="Daum C."/>
            <person name="Ng V."/>
            <person name="Clum A."/>
            <person name="Ohm R."/>
            <person name="Martin F."/>
            <person name="Silar P."/>
            <person name="Natvig D."/>
            <person name="Lalanne C."/>
            <person name="Gautier V."/>
            <person name="Ament-Velasquez S.L."/>
            <person name="Kruys A."/>
            <person name="Hutchinson M.I."/>
            <person name="Powell A.J."/>
            <person name="Barry K."/>
            <person name="Miller A.N."/>
            <person name="Grigoriev I.V."/>
            <person name="Debuchy R."/>
            <person name="Gladieux P."/>
            <person name="Thoren M.H."/>
            <person name="Johannesson H."/>
        </authorList>
    </citation>
    <scope>NUCLEOTIDE SEQUENCE</scope>
    <source>
        <strain evidence="4">PSN309</strain>
    </source>
</reference>
<keyword evidence="2" id="KW-0472">Membrane</keyword>
<evidence type="ECO:0000256" key="2">
    <source>
        <dbReference type="SAM" id="Phobius"/>
    </source>
</evidence>
<keyword evidence="2" id="KW-0812">Transmembrane</keyword>
<feature type="region of interest" description="Disordered" evidence="1">
    <location>
        <begin position="1"/>
        <end position="70"/>
    </location>
</feature>
<name>A0AAN7APB7_9PEZI</name>
<comment type="caution">
    <text evidence="4">The sequence shown here is derived from an EMBL/GenBank/DDBJ whole genome shotgun (WGS) entry which is preliminary data.</text>
</comment>
<evidence type="ECO:0000256" key="1">
    <source>
        <dbReference type="SAM" id="MobiDB-lite"/>
    </source>
</evidence>
<feature type="region of interest" description="Disordered" evidence="1">
    <location>
        <begin position="261"/>
        <end position="280"/>
    </location>
</feature>
<keyword evidence="5" id="KW-1185">Reference proteome</keyword>
<dbReference type="EMBL" id="MU864353">
    <property type="protein sequence ID" value="KAK4192715.1"/>
    <property type="molecule type" value="Genomic_DNA"/>
</dbReference>
<dbReference type="Pfam" id="PF08508">
    <property type="entry name" value="DUF1746"/>
    <property type="match status" value="1"/>
</dbReference>
<accession>A0AAN7APB7</accession>
<dbReference type="Proteomes" id="UP001302126">
    <property type="component" value="Unassembled WGS sequence"/>
</dbReference>
<feature type="transmembrane region" description="Helical" evidence="2">
    <location>
        <begin position="91"/>
        <end position="113"/>
    </location>
</feature>
<gene>
    <name evidence="4" type="ORF">QBC35DRAFT_483124</name>
</gene>
<proteinExistence type="predicted"/>
<feature type="region of interest" description="Disordered" evidence="1">
    <location>
        <begin position="222"/>
        <end position="244"/>
    </location>
</feature>
<dbReference type="PANTHER" id="PTHR39405">
    <property type="entry name" value="DSC E3 UBIQUITIN LIGASE COMPLEX SUBUNIT 4"/>
    <property type="match status" value="1"/>
</dbReference>
<evidence type="ECO:0000313" key="5">
    <source>
        <dbReference type="Proteomes" id="UP001302126"/>
    </source>
</evidence>
<organism evidence="4 5">
    <name type="scientific">Podospora australis</name>
    <dbReference type="NCBI Taxonomy" id="1536484"/>
    <lineage>
        <taxon>Eukaryota</taxon>
        <taxon>Fungi</taxon>
        <taxon>Dikarya</taxon>
        <taxon>Ascomycota</taxon>
        <taxon>Pezizomycotina</taxon>
        <taxon>Sordariomycetes</taxon>
        <taxon>Sordariomycetidae</taxon>
        <taxon>Sordariales</taxon>
        <taxon>Podosporaceae</taxon>
        <taxon>Podospora</taxon>
    </lineage>
</organism>
<feature type="compositionally biased region" description="Polar residues" evidence="1">
    <location>
        <begin position="39"/>
        <end position="48"/>
    </location>
</feature>
<dbReference type="InterPro" id="IPR038967">
    <property type="entry name" value="Dsc4-like"/>
</dbReference>
<dbReference type="InterPro" id="IPR013715">
    <property type="entry name" value="DUF1746"/>
</dbReference>
<sequence>MNDDPGPSSAARQPLLTPADDDEGDTATNTTTTPHDNEVLSTSMSGEGSSAGPARNTERSDVQKTQEKQREGLAKKHEFMMHLSRSLDDLVFAYACTLYYMEVSLFRFLLRIVPHFLFLHPKEDLLFPAGRPHLFAIFLPTALCMLAHVFFALPKAGEATRGYLHGGVMIDFIGQKPPTSKFAFLFLDLITLALQCLMLSVHQERERLKKALFPSLPTFSPTDGQITGSPMETAGESTQDHDAEERGVMRDQTFDVDNEGIELQPLNGRSSAENEEEAQRTTGPYAAITTTVDMLDIMRSGNAVLHNFRVVHTIRTVGNSVQNTPAYSLRSFGYNATLAALAAERSSRLVRVQQRQ</sequence>
<feature type="transmembrane region" description="Helical" evidence="2">
    <location>
        <begin position="134"/>
        <end position="153"/>
    </location>
</feature>
<dbReference type="PANTHER" id="PTHR39405:SF1">
    <property type="entry name" value="DSC E3 UBIQUITIN LIGASE COMPLEX SUBUNIT 4"/>
    <property type="match status" value="1"/>
</dbReference>
<evidence type="ECO:0000259" key="3">
    <source>
        <dbReference type="Pfam" id="PF08508"/>
    </source>
</evidence>
<feature type="compositionally biased region" description="Basic and acidic residues" evidence="1">
    <location>
        <begin position="56"/>
        <end position="70"/>
    </location>
</feature>
<dbReference type="GO" id="GO:0044695">
    <property type="term" value="C:Dsc E3 ubiquitin ligase complex"/>
    <property type="evidence" value="ECO:0007669"/>
    <property type="project" value="InterPro"/>
</dbReference>
<dbReference type="AlphaFoldDB" id="A0AAN7APB7"/>
<keyword evidence="2" id="KW-1133">Transmembrane helix</keyword>
<dbReference type="GO" id="GO:0032933">
    <property type="term" value="P:SREBP signaling pathway"/>
    <property type="evidence" value="ECO:0007669"/>
    <property type="project" value="InterPro"/>
</dbReference>
<evidence type="ECO:0000313" key="4">
    <source>
        <dbReference type="EMBL" id="KAK4192715.1"/>
    </source>
</evidence>
<feature type="domain" description="DUF1746" evidence="3">
    <location>
        <begin position="86"/>
        <end position="198"/>
    </location>
</feature>
<reference evidence="4" key="1">
    <citation type="journal article" date="2023" name="Mol. Phylogenet. Evol.">
        <title>Genome-scale phylogeny and comparative genomics of the fungal order Sordariales.</title>
        <authorList>
            <person name="Hensen N."/>
            <person name="Bonometti L."/>
            <person name="Westerberg I."/>
            <person name="Brannstrom I.O."/>
            <person name="Guillou S."/>
            <person name="Cros-Aarteil S."/>
            <person name="Calhoun S."/>
            <person name="Haridas S."/>
            <person name="Kuo A."/>
            <person name="Mondo S."/>
            <person name="Pangilinan J."/>
            <person name="Riley R."/>
            <person name="LaButti K."/>
            <person name="Andreopoulos B."/>
            <person name="Lipzen A."/>
            <person name="Chen C."/>
            <person name="Yan M."/>
            <person name="Daum C."/>
            <person name="Ng V."/>
            <person name="Clum A."/>
            <person name="Steindorff A."/>
            <person name="Ohm R.A."/>
            <person name="Martin F."/>
            <person name="Silar P."/>
            <person name="Natvig D.O."/>
            <person name="Lalanne C."/>
            <person name="Gautier V."/>
            <person name="Ament-Velasquez S.L."/>
            <person name="Kruys A."/>
            <person name="Hutchinson M.I."/>
            <person name="Powell A.J."/>
            <person name="Barry K."/>
            <person name="Miller A.N."/>
            <person name="Grigoriev I.V."/>
            <person name="Debuchy R."/>
            <person name="Gladieux P."/>
            <person name="Hiltunen Thoren M."/>
            <person name="Johannesson H."/>
        </authorList>
    </citation>
    <scope>NUCLEOTIDE SEQUENCE</scope>
    <source>
        <strain evidence="4">PSN309</strain>
    </source>
</reference>